<evidence type="ECO:0000256" key="1">
    <source>
        <dbReference type="SAM" id="MobiDB-lite"/>
    </source>
</evidence>
<evidence type="ECO:0000313" key="4">
    <source>
        <dbReference type="WBParaSite" id="TCNE_0001641601-mRNA-1"/>
    </source>
</evidence>
<gene>
    <name evidence="2" type="ORF">TCNE_LOCUS16415</name>
</gene>
<name>A0A183V6P5_TOXCA</name>
<dbReference type="AlphaFoldDB" id="A0A183V6P5"/>
<sequence>MSCDVSSMEGVPSAEYAYRLSGKLIENALGESEAAILELATEQDKPAIDGCPQRKKQLQGDKLTILRRTNEMRKHLADSSTSDGGRRNSIRHNGR</sequence>
<feature type="region of interest" description="Disordered" evidence="1">
    <location>
        <begin position="47"/>
        <end position="95"/>
    </location>
</feature>
<dbReference type="Proteomes" id="UP000050794">
    <property type="component" value="Unassembled WGS sequence"/>
</dbReference>
<organism evidence="3 4">
    <name type="scientific">Toxocara canis</name>
    <name type="common">Canine roundworm</name>
    <dbReference type="NCBI Taxonomy" id="6265"/>
    <lineage>
        <taxon>Eukaryota</taxon>
        <taxon>Metazoa</taxon>
        <taxon>Ecdysozoa</taxon>
        <taxon>Nematoda</taxon>
        <taxon>Chromadorea</taxon>
        <taxon>Rhabditida</taxon>
        <taxon>Spirurina</taxon>
        <taxon>Ascaridomorpha</taxon>
        <taxon>Ascaridoidea</taxon>
        <taxon>Toxocaridae</taxon>
        <taxon>Toxocara</taxon>
    </lineage>
</organism>
<evidence type="ECO:0000313" key="3">
    <source>
        <dbReference type="Proteomes" id="UP000050794"/>
    </source>
</evidence>
<protein>
    <submittedName>
        <fullName evidence="2 4">Uncharacterized protein</fullName>
    </submittedName>
</protein>
<feature type="compositionally biased region" description="Basic and acidic residues" evidence="1">
    <location>
        <begin position="68"/>
        <end position="77"/>
    </location>
</feature>
<dbReference type="WBParaSite" id="TCNE_0001641601-mRNA-1">
    <property type="protein sequence ID" value="TCNE_0001641601-mRNA-1"/>
    <property type="gene ID" value="TCNE_0001641601"/>
</dbReference>
<proteinExistence type="predicted"/>
<accession>A0A183V6P5</accession>
<reference evidence="4" key="1">
    <citation type="submission" date="2016-06" db="UniProtKB">
        <authorList>
            <consortium name="WormBaseParasite"/>
        </authorList>
    </citation>
    <scope>IDENTIFICATION</scope>
</reference>
<reference evidence="2 3" key="2">
    <citation type="submission" date="2018-11" db="EMBL/GenBank/DDBJ databases">
        <authorList>
            <consortium name="Pathogen Informatics"/>
        </authorList>
    </citation>
    <scope>NUCLEOTIDE SEQUENCE [LARGE SCALE GENOMIC DNA]</scope>
</reference>
<keyword evidence="3" id="KW-1185">Reference proteome</keyword>
<dbReference type="EMBL" id="UYWY01023571">
    <property type="protein sequence ID" value="VDM47736.1"/>
    <property type="molecule type" value="Genomic_DNA"/>
</dbReference>
<evidence type="ECO:0000313" key="2">
    <source>
        <dbReference type="EMBL" id="VDM47736.1"/>
    </source>
</evidence>